<feature type="transmembrane region" description="Helical" evidence="9">
    <location>
        <begin position="129"/>
        <end position="162"/>
    </location>
</feature>
<dbReference type="InterPro" id="IPR013014">
    <property type="entry name" value="PTS_EIIC_2"/>
</dbReference>
<dbReference type="PANTHER" id="PTHR37324">
    <property type="entry name" value="PTS SYSTEM GALACTITOL-SPECIFIC EIIC COMPONENT"/>
    <property type="match status" value="1"/>
</dbReference>
<evidence type="ECO:0000256" key="5">
    <source>
        <dbReference type="ARBA" id="ARBA00022683"/>
    </source>
</evidence>
<dbReference type="RefSeq" id="WP_204672294.1">
    <property type="nucleotide sequence ID" value="NZ_JACJKQ010000003.1"/>
</dbReference>
<feature type="transmembrane region" description="Helical" evidence="9">
    <location>
        <begin position="221"/>
        <end position="244"/>
    </location>
</feature>
<keyword evidence="5" id="KW-0598">Phosphotransferase system</keyword>
<evidence type="ECO:0000313" key="11">
    <source>
        <dbReference type="EMBL" id="MDM8275597.1"/>
    </source>
</evidence>
<evidence type="ECO:0000256" key="3">
    <source>
        <dbReference type="ARBA" id="ARBA00022475"/>
    </source>
</evidence>
<dbReference type="PANTHER" id="PTHR37324:SF2">
    <property type="entry name" value="PTS SYSTEM GALACTITOL-SPECIFIC EIIC COMPONENT"/>
    <property type="match status" value="1"/>
</dbReference>
<keyword evidence="7 9" id="KW-1133">Transmembrane helix</keyword>
<proteinExistence type="predicted"/>
<evidence type="ECO:0000313" key="12">
    <source>
        <dbReference type="Proteomes" id="UP001529421"/>
    </source>
</evidence>
<comment type="subcellular location">
    <subcellularLocation>
        <location evidence="1">Cell membrane</location>
        <topology evidence="1">Multi-pass membrane protein</topology>
    </subcellularLocation>
</comment>
<feature type="transmembrane region" description="Helical" evidence="9">
    <location>
        <begin position="433"/>
        <end position="452"/>
    </location>
</feature>
<protein>
    <submittedName>
        <fullName evidence="11">PTS transporter subunit IIC</fullName>
    </submittedName>
</protein>
<dbReference type="Pfam" id="PF03611">
    <property type="entry name" value="EIIC-GAT"/>
    <property type="match status" value="1"/>
</dbReference>
<feature type="transmembrane region" description="Helical" evidence="9">
    <location>
        <begin position="342"/>
        <end position="362"/>
    </location>
</feature>
<gene>
    <name evidence="11" type="ORF">QUW28_08865</name>
</gene>
<keyword evidence="12" id="KW-1185">Reference proteome</keyword>
<evidence type="ECO:0000256" key="2">
    <source>
        <dbReference type="ARBA" id="ARBA00022448"/>
    </source>
</evidence>
<dbReference type="EMBL" id="JAUDDZ010000014">
    <property type="protein sequence ID" value="MDM8275597.1"/>
    <property type="molecule type" value="Genomic_DNA"/>
</dbReference>
<keyword evidence="8 9" id="KW-0472">Membrane</keyword>
<evidence type="ECO:0000256" key="1">
    <source>
        <dbReference type="ARBA" id="ARBA00004651"/>
    </source>
</evidence>
<keyword evidence="6 9" id="KW-0812">Transmembrane</keyword>
<keyword evidence="3" id="KW-1003">Cell membrane</keyword>
<keyword evidence="4" id="KW-0762">Sugar transport</keyword>
<evidence type="ECO:0000256" key="8">
    <source>
        <dbReference type="ARBA" id="ARBA00023136"/>
    </source>
</evidence>
<dbReference type="InterPro" id="IPR004703">
    <property type="entry name" value="PTS_sugar-sp_permease"/>
</dbReference>
<keyword evidence="2" id="KW-0813">Transport</keyword>
<feature type="transmembrane region" description="Helical" evidence="9">
    <location>
        <begin position="316"/>
        <end position="336"/>
    </location>
</feature>
<feature type="transmembrane region" description="Helical" evidence="9">
    <location>
        <begin position="182"/>
        <end position="201"/>
    </location>
</feature>
<sequence length="468" mass="49073">MDAILSFFTFIQGLGVSVMMPIIITIIGTALGAGFGKSLKAGLTVGVGFIGLNLVINNVLGTSLAPAVEQMTTRFGLALNIIDVGWPASSAIAMGSTVGLFIIPLGLVVNILMLITNTTQTVDVDIWNYWHFAFTGSIVAIITDNIMLGFAAAVINMVVVLILGDITAPQVEKSLGMPGVSLPHGFTAAFAPIAMFVNWVIDKIPGVRDINIDVESMQKKFGVFGEPLFVGTIIGIVIGCIAYFDAADIAGSVTTILTLGVSLGAVLVLIPRMAALLMEGLLPISDAASEFIQKHFQSRGKIYIGLDSAVGVGHPVTLSLALILIPVMLLLAVILQPLGNQVIPFGDLSTATYMLVLITPIVNQNGFRGLIVGIIVLAVGLLISTYMAPFQTAAALQSGFDIASAAGSANAMISSLCDGANPLTFIFVFLSNINGYVCVGVTGVLAIVFAIWNRRRILKEAAELHAQQ</sequence>
<organism evidence="11 12">
    <name type="scientific">Enorma phocaeensis</name>
    <dbReference type="NCBI Taxonomy" id="1871019"/>
    <lineage>
        <taxon>Bacteria</taxon>
        <taxon>Bacillati</taxon>
        <taxon>Actinomycetota</taxon>
        <taxon>Coriobacteriia</taxon>
        <taxon>Coriobacteriales</taxon>
        <taxon>Coriobacteriaceae</taxon>
        <taxon>Enorma</taxon>
    </lineage>
</organism>
<reference evidence="12" key="1">
    <citation type="submission" date="2023-06" db="EMBL/GenBank/DDBJ databases">
        <title>Identification and characterization of horizontal gene transfer across gut microbiota members of farm animals based on homology search.</title>
        <authorList>
            <person name="Zeman M."/>
            <person name="Kubasova T."/>
            <person name="Jahodarova E."/>
            <person name="Nykrynova M."/>
            <person name="Rychlik I."/>
        </authorList>
    </citation>
    <scope>NUCLEOTIDE SEQUENCE [LARGE SCALE GENOMIC DNA]</scope>
    <source>
        <strain evidence="12">154_Feed</strain>
    </source>
</reference>
<evidence type="ECO:0000259" key="10">
    <source>
        <dbReference type="PROSITE" id="PS51104"/>
    </source>
</evidence>
<comment type="caution">
    <text evidence="11">The sequence shown here is derived from an EMBL/GenBank/DDBJ whole genome shotgun (WGS) entry which is preliminary data.</text>
</comment>
<evidence type="ECO:0000256" key="6">
    <source>
        <dbReference type="ARBA" id="ARBA00022692"/>
    </source>
</evidence>
<name>A0ABT7VCL2_9ACTN</name>
<dbReference type="InterPro" id="IPR013853">
    <property type="entry name" value="EIIC-GAT"/>
</dbReference>
<feature type="transmembrane region" description="Helical" evidence="9">
    <location>
        <begin position="250"/>
        <end position="270"/>
    </location>
</feature>
<feature type="transmembrane region" description="Helical" evidence="9">
    <location>
        <begin position="43"/>
        <end position="68"/>
    </location>
</feature>
<dbReference type="PROSITE" id="PS51104">
    <property type="entry name" value="PTS_EIIC_TYPE_2"/>
    <property type="match status" value="1"/>
</dbReference>
<feature type="transmembrane region" description="Helical" evidence="9">
    <location>
        <begin position="88"/>
        <end position="117"/>
    </location>
</feature>
<accession>A0ABT7VCL2</accession>
<evidence type="ECO:0000256" key="7">
    <source>
        <dbReference type="ARBA" id="ARBA00022989"/>
    </source>
</evidence>
<evidence type="ECO:0000256" key="9">
    <source>
        <dbReference type="SAM" id="Phobius"/>
    </source>
</evidence>
<feature type="transmembrane region" description="Helical" evidence="9">
    <location>
        <begin position="6"/>
        <end position="31"/>
    </location>
</feature>
<evidence type="ECO:0000256" key="4">
    <source>
        <dbReference type="ARBA" id="ARBA00022597"/>
    </source>
</evidence>
<feature type="domain" description="PTS EIIC type-2" evidence="10">
    <location>
        <begin position="8"/>
        <end position="452"/>
    </location>
</feature>
<feature type="transmembrane region" description="Helical" evidence="9">
    <location>
        <begin position="369"/>
        <end position="388"/>
    </location>
</feature>
<dbReference type="Proteomes" id="UP001529421">
    <property type="component" value="Unassembled WGS sequence"/>
</dbReference>
<dbReference type="PIRSF" id="PIRSF006304">
    <property type="entry name" value="GatC"/>
    <property type="match status" value="1"/>
</dbReference>